<dbReference type="KEGG" id="cfk:CFRA_05650"/>
<keyword evidence="1" id="KW-0472">Membrane</keyword>
<feature type="transmembrane region" description="Helical" evidence="1">
    <location>
        <begin position="106"/>
        <end position="127"/>
    </location>
</feature>
<keyword evidence="1" id="KW-0812">Transmembrane</keyword>
<dbReference type="EMBL" id="CP009247">
    <property type="protein sequence ID" value="APT88813.1"/>
    <property type="molecule type" value="Genomic_DNA"/>
</dbReference>
<reference evidence="2 3" key="1">
    <citation type="submission" date="2014-08" db="EMBL/GenBank/DDBJ databases">
        <title>Complete genome sequence of Corynebacterium frankenforstense ST18(T) (=DSM 45800(T)), isolated from raw cow milk.</title>
        <authorList>
            <person name="Ruckert C."/>
            <person name="Albersmeier A."/>
            <person name="Winkler A."/>
            <person name="Lipski A."/>
            <person name="Kalinowski J."/>
        </authorList>
    </citation>
    <scope>NUCLEOTIDE SEQUENCE [LARGE SCALE GENOMIC DNA]</scope>
    <source>
        <strain evidence="2 3">ST18</strain>
    </source>
</reference>
<accession>A0A1L7CSJ8</accession>
<keyword evidence="3" id="KW-1185">Reference proteome</keyword>
<evidence type="ECO:0000256" key="1">
    <source>
        <dbReference type="SAM" id="Phobius"/>
    </source>
</evidence>
<sequence length="284" mass="31373">MTRGTGRRGRFTRRGERFFHRWLWGAQETWADGKLTVAVEEGTPGDGAAVPRTDLELALAEGRSGAPSSTARRRRSALWRIGMWTLIALIAVAITVFLIFLDDDVWMRVLCFLVFVPAFSICSAFGLRENVGRLSEITRLRRALDTAWADGRLRYAAFRTGAVTCRGFHTTTMRTLFGGDESDEYSAIIADVPVAGILHDGRPFEKDCRGCLLRMKSDGLLSKVVFAKGPYGEEKDDVDDADNGWTIVRYLAGDEEETLALDPLIGARRARAALEKVGLLGPGD</sequence>
<protein>
    <submittedName>
        <fullName evidence="2">Uncharacterized protein</fullName>
    </submittedName>
</protein>
<feature type="transmembrane region" description="Helical" evidence="1">
    <location>
        <begin position="81"/>
        <end position="100"/>
    </location>
</feature>
<organism evidence="2 3">
    <name type="scientific">Corynebacterium frankenforstense DSM 45800</name>
    <dbReference type="NCBI Taxonomy" id="1437875"/>
    <lineage>
        <taxon>Bacteria</taxon>
        <taxon>Bacillati</taxon>
        <taxon>Actinomycetota</taxon>
        <taxon>Actinomycetes</taxon>
        <taxon>Mycobacteriales</taxon>
        <taxon>Corynebacteriaceae</taxon>
        <taxon>Corynebacterium</taxon>
    </lineage>
</organism>
<dbReference type="AlphaFoldDB" id="A0A1L7CSJ8"/>
<proteinExistence type="predicted"/>
<dbReference type="Proteomes" id="UP000185434">
    <property type="component" value="Chromosome"/>
</dbReference>
<gene>
    <name evidence="2" type="ORF">CFRA_05650</name>
</gene>
<name>A0A1L7CSJ8_9CORY</name>
<dbReference type="STRING" id="1437875.CFRA_05650"/>
<keyword evidence="1" id="KW-1133">Transmembrane helix</keyword>
<evidence type="ECO:0000313" key="2">
    <source>
        <dbReference type="EMBL" id="APT88813.1"/>
    </source>
</evidence>
<evidence type="ECO:0000313" key="3">
    <source>
        <dbReference type="Proteomes" id="UP000185434"/>
    </source>
</evidence>